<dbReference type="GO" id="GO:0006508">
    <property type="term" value="P:proteolysis"/>
    <property type="evidence" value="ECO:0007669"/>
    <property type="project" value="InterPro"/>
</dbReference>
<reference evidence="1" key="1">
    <citation type="submission" date="2021-02" db="EMBL/GenBank/DDBJ databases">
        <authorList>
            <person name="Nowell W R."/>
        </authorList>
    </citation>
    <scope>NUCLEOTIDE SEQUENCE</scope>
</reference>
<dbReference type="PROSITE" id="PS00141">
    <property type="entry name" value="ASP_PROTEASE"/>
    <property type="match status" value="1"/>
</dbReference>
<dbReference type="EMBL" id="CAJOBA010036198">
    <property type="protein sequence ID" value="CAF4018620.1"/>
    <property type="molecule type" value="Genomic_DNA"/>
</dbReference>
<protein>
    <recommendedName>
        <fullName evidence="4">Peptidase A2 domain-containing protein</fullName>
    </recommendedName>
</protein>
<dbReference type="Pfam" id="PF08284">
    <property type="entry name" value="RVP_2"/>
    <property type="match status" value="1"/>
</dbReference>
<dbReference type="Proteomes" id="UP000682733">
    <property type="component" value="Unassembled WGS sequence"/>
</dbReference>
<dbReference type="SUPFAM" id="SSF50630">
    <property type="entry name" value="Acid proteases"/>
    <property type="match status" value="1"/>
</dbReference>
<evidence type="ECO:0000313" key="1">
    <source>
        <dbReference type="EMBL" id="CAF1209552.1"/>
    </source>
</evidence>
<dbReference type="AlphaFoldDB" id="A0A8S2EEV6"/>
<dbReference type="CDD" id="cd00303">
    <property type="entry name" value="retropepsin_like"/>
    <property type="match status" value="1"/>
</dbReference>
<dbReference type="InterPro" id="IPR001969">
    <property type="entry name" value="Aspartic_peptidase_AS"/>
</dbReference>
<dbReference type="GO" id="GO:0004190">
    <property type="term" value="F:aspartic-type endopeptidase activity"/>
    <property type="evidence" value="ECO:0007669"/>
    <property type="project" value="InterPro"/>
</dbReference>
<dbReference type="Proteomes" id="UP000677228">
    <property type="component" value="Unassembled WGS sequence"/>
</dbReference>
<evidence type="ECO:0000313" key="3">
    <source>
        <dbReference type="Proteomes" id="UP000677228"/>
    </source>
</evidence>
<dbReference type="Gene3D" id="2.40.70.10">
    <property type="entry name" value="Acid Proteases"/>
    <property type="match status" value="1"/>
</dbReference>
<evidence type="ECO:0000313" key="2">
    <source>
        <dbReference type="EMBL" id="CAF4018620.1"/>
    </source>
</evidence>
<evidence type="ECO:0008006" key="4">
    <source>
        <dbReference type="Google" id="ProtNLM"/>
    </source>
</evidence>
<accession>A0A8S2EEV6</accession>
<comment type="caution">
    <text evidence="1">The sequence shown here is derived from an EMBL/GenBank/DDBJ whole genome shotgun (WGS) entry which is preliminary data.</text>
</comment>
<dbReference type="EMBL" id="CAJNOK010014663">
    <property type="protein sequence ID" value="CAF1209552.1"/>
    <property type="molecule type" value="Genomic_DNA"/>
</dbReference>
<organism evidence="1 3">
    <name type="scientific">Didymodactylos carnosus</name>
    <dbReference type="NCBI Taxonomy" id="1234261"/>
    <lineage>
        <taxon>Eukaryota</taxon>
        <taxon>Metazoa</taxon>
        <taxon>Spiralia</taxon>
        <taxon>Gnathifera</taxon>
        <taxon>Rotifera</taxon>
        <taxon>Eurotatoria</taxon>
        <taxon>Bdelloidea</taxon>
        <taxon>Philodinida</taxon>
        <taxon>Philodinidae</taxon>
        <taxon>Didymodactylos</taxon>
    </lineage>
</organism>
<dbReference type="InterPro" id="IPR021109">
    <property type="entry name" value="Peptidase_aspartic_dom_sf"/>
</dbReference>
<gene>
    <name evidence="1" type="ORF">OVA965_LOCUS24381</name>
    <name evidence="2" type="ORF">TMI583_LOCUS25102</name>
</gene>
<name>A0A8S2EEV6_9BILA</name>
<sequence>MPLTGISLKTVRKGSLQNISNLNPSLIFINIFVNNRATRALIDSGATHSFITQAALTRIRHSALLPSNIITHLADNSSPLNILGEINLTIHVNDILTPLAAQVVKKLNFYFILGVNWFIQTGARIEYDRHQVSIHSYHGRSVIPFNKNINHLALDVKLLNTITLPPREASVVQGRTDISSADAVYFDPDSDYLTCKLIQIALAMLKVPSYCTFLKILNTSDFPRTLYKNAIIGHVIHIPADVESFPIQPPSYSSEHDRSFLNFIRTTTSCTYTSETIEKLINHIHDPVERNGLQKILSAHAKIFDLSKITQAHTSLQHIINTFDALPIGSRPYPKIVDQRRELQNVI</sequence>
<proteinExistence type="predicted"/>